<feature type="transmembrane region" description="Helical" evidence="1">
    <location>
        <begin position="94"/>
        <end position="118"/>
    </location>
</feature>
<proteinExistence type="predicted"/>
<keyword evidence="1" id="KW-0472">Membrane</keyword>
<feature type="transmembrane region" description="Helical" evidence="1">
    <location>
        <begin position="62"/>
        <end position="82"/>
    </location>
</feature>
<dbReference type="EMBL" id="JAFELM010000043">
    <property type="protein sequence ID" value="MBM6619313.1"/>
    <property type="molecule type" value="Genomic_DNA"/>
</dbReference>
<accession>A0ABS2DLG0</accession>
<comment type="caution">
    <text evidence="2">The sequence shown here is derived from an EMBL/GenBank/DDBJ whole genome shotgun (WGS) entry which is preliminary data.</text>
</comment>
<sequence length="209" mass="24479">MSSYTITTKKKQFDLSKFLIMTSIILVFSCIFLPFVVIYTYQDIFISNHINGWFFTTPNSNYAIFAGSLFWFAIVMILYLIYRNRMLLKGKKVKHLLFLILAFPGAIAIILSLNHYFYLDNQGIHYNEFWGVGTETFKWQDVTHAEQLQVVRNGVMVEGDLVFTYQNGEVFHMPVTKDVQLNKRRIYTELRKVNVEVKRTLPDSSEVTK</sequence>
<protein>
    <submittedName>
        <fullName evidence="2">Uncharacterized protein</fullName>
    </submittedName>
</protein>
<organism evidence="2 3">
    <name type="scientific">Bacillus suaedaesalsae</name>
    <dbReference type="NCBI Taxonomy" id="2810349"/>
    <lineage>
        <taxon>Bacteria</taxon>
        <taxon>Bacillati</taxon>
        <taxon>Bacillota</taxon>
        <taxon>Bacilli</taxon>
        <taxon>Bacillales</taxon>
        <taxon>Bacillaceae</taxon>
        <taxon>Bacillus</taxon>
    </lineage>
</organism>
<evidence type="ECO:0000256" key="1">
    <source>
        <dbReference type="SAM" id="Phobius"/>
    </source>
</evidence>
<dbReference type="Proteomes" id="UP001518925">
    <property type="component" value="Unassembled WGS sequence"/>
</dbReference>
<keyword evidence="3" id="KW-1185">Reference proteome</keyword>
<evidence type="ECO:0000313" key="3">
    <source>
        <dbReference type="Proteomes" id="UP001518925"/>
    </source>
</evidence>
<feature type="transmembrane region" description="Helical" evidence="1">
    <location>
        <begin position="18"/>
        <end position="42"/>
    </location>
</feature>
<reference evidence="2 3" key="1">
    <citation type="submission" date="2021-02" db="EMBL/GenBank/DDBJ databases">
        <title>Bacillus sp. RD4P76, an endophyte from a halophyte.</title>
        <authorList>
            <person name="Sun J.-Q."/>
        </authorList>
    </citation>
    <scope>NUCLEOTIDE SEQUENCE [LARGE SCALE GENOMIC DNA]</scope>
    <source>
        <strain evidence="2 3">RD4P76</strain>
    </source>
</reference>
<keyword evidence="1" id="KW-1133">Transmembrane helix</keyword>
<keyword evidence="1" id="KW-0812">Transmembrane</keyword>
<gene>
    <name evidence="2" type="ORF">JR050_16760</name>
</gene>
<dbReference type="RefSeq" id="WP_204204763.1">
    <property type="nucleotide sequence ID" value="NZ_JAFELM010000043.1"/>
</dbReference>
<name>A0ABS2DLG0_9BACI</name>
<evidence type="ECO:0000313" key="2">
    <source>
        <dbReference type="EMBL" id="MBM6619313.1"/>
    </source>
</evidence>